<reference evidence="1" key="1">
    <citation type="submission" date="2021-01" db="EMBL/GenBank/DDBJ databases">
        <authorList>
            <person name="Corre E."/>
            <person name="Pelletier E."/>
            <person name="Niang G."/>
            <person name="Scheremetjew M."/>
            <person name="Finn R."/>
            <person name="Kale V."/>
            <person name="Holt S."/>
            <person name="Cochrane G."/>
            <person name="Meng A."/>
            <person name="Brown T."/>
            <person name="Cohen L."/>
        </authorList>
    </citation>
    <scope>NUCLEOTIDE SEQUENCE</scope>
    <source>
        <strain evidence="1">Ras09</strain>
    </source>
</reference>
<protein>
    <submittedName>
        <fullName evidence="1">Uncharacterized protein</fullName>
    </submittedName>
</protein>
<dbReference type="EMBL" id="HBIA01004700">
    <property type="protein sequence ID" value="CAE0230681.1"/>
    <property type="molecule type" value="Transcribed_RNA"/>
</dbReference>
<dbReference type="AlphaFoldDB" id="A0A7S3FWF9"/>
<accession>A0A7S3FWF9</accession>
<sequence>MIDNNINPLLNNGITNRDIFRTLLFHFKTDNFIPIDKAAEFVVNLLKRPVVTVYDREAEERFKRSLNKIMASYSKDGETLNEDQFCDLMQSFEVQNEYEFTDAQQYDMFLDRLFYRIKHQKTDSINVEDFKNLIERSGFKFEPGEFENLIKWYFRNKDEITLEEFKLFATGNVVKQTDGAKAKK</sequence>
<gene>
    <name evidence="1" type="ORF">SRAS04492_LOCUS2475</name>
</gene>
<dbReference type="Gene3D" id="1.10.238.10">
    <property type="entry name" value="EF-hand"/>
    <property type="match status" value="1"/>
</dbReference>
<organism evidence="1">
    <name type="scientific">Strombidium rassoulzadegani</name>
    <dbReference type="NCBI Taxonomy" id="1082188"/>
    <lineage>
        <taxon>Eukaryota</taxon>
        <taxon>Sar</taxon>
        <taxon>Alveolata</taxon>
        <taxon>Ciliophora</taxon>
        <taxon>Intramacronucleata</taxon>
        <taxon>Spirotrichea</taxon>
        <taxon>Oligotrichia</taxon>
        <taxon>Strombidiidae</taxon>
        <taxon>Strombidium</taxon>
    </lineage>
</organism>
<evidence type="ECO:0000313" key="1">
    <source>
        <dbReference type="EMBL" id="CAE0230681.1"/>
    </source>
</evidence>
<proteinExistence type="predicted"/>
<dbReference type="InterPro" id="IPR011992">
    <property type="entry name" value="EF-hand-dom_pair"/>
</dbReference>
<name>A0A7S3FWF9_9SPIT</name>
<dbReference type="SUPFAM" id="SSF47473">
    <property type="entry name" value="EF-hand"/>
    <property type="match status" value="1"/>
</dbReference>